<organism evidence="2 3">
    <name type="scientific">Crepidotus variabilis</name>
    <dbReference type="NCBI Taxonomy" id="179855"/>
    <lineage>
        <taxon>Eukaryota</taxon>
        <taxon>Fungi</taxon>
        <taxon>Dikarya</taxon>
        <taxon>Basidiomycota</taxon>
        <taxon>Agaricomycotina</taxon>
        <taxon>Agaricomycetes</taxon>
        <taxon>Agaricomycetidae</taxon>
        <taxon>Agaricales</taxon>
        <taxon>Agaricineae</taxon>
        <taxon>Crepidotaceae</taxon>
        <taxon>Crepidotus</taxon>
    </lineage>
</organism>
<evidence type="ECO:0008006" key="4">
    <source>
        <dbReference type="Google" id="ProtNLM"/>
    </source>
</evidence>
<feature type="compositionally biased region" description="Gly residues" evidence="1">
    <location>
        <begin position="702"/>
        <end position="720"/>
    </location>
</feature>
<feature type="compositionally biased region" description="Polar residues" evidence="1">
    <location>
        <begin position="368"/>
        <end position="383"/>
    </location>
</feature>
<feature type="region of interest" description="Disordered" evidence="1">
    <location>
        <begin position="368"/>
        <end position="408"/>
    </location>
</feature>
<dbReference type="PANTHER" id="PTHR21494:SF0">
    <property type="entry name" value="ACTIVATING SIGNAL COINTEGRATOR 1 COMPLEX SUBUNIT 2"/>
    <property type="match status" value="1"/>
</dbReference>
<dbReference type="PANTHER" id="PTHR21494">
    <property type="entry name" value="ACTIVATING SIGNAL COINTEGRATOR 1 COMPLEX SUBUNIT 2 ASC-1 COMPLEX SUBUNIT P100"/>
    <property type="match status" value="1"/>
</dbReference>
<feature type="compositionally biased region" description="Basic and acidic residues" evidence="1">
    <location>
        <begin position="617"/>
        <end position="638"/>
    </location>
</feature>
<dbReference type="CDD" id="cd14364">
    <property type="entry name" value="CUE_ASCC2"/>
    <property type="match status" value="1"/>
</dbReference>
<feature type="compositionally biased region" description="Basic and acidic residues" evidence="1">
    <location>
        <begin position="722"/>
        <end position="733"/>
    </location>
</feature>
<proteinExistence type="predicted"/>
<feature type="compositionally biased region" description="Polar residues" evidence="1">
    <location>
        <begin position="460"/>
        <end position="470"/>
    </location>
</feature>
<dbReference type="SUPFAM" id="SSF46934">
    <property type="entry name" value="UBA-like"/>
    <property type="match status" value="1"/>
</dbReference>
<dbReference type="Proteomes" id="UP000807306">
    <property type="component" value="Unassembled WGS sequence"/>
</dbReference>
<dbReference type="GO" id="GO:0043130">
    <property type="term" value="F:ubiquitin binding"/>
    <property type="evidence" value="ECO:0007669"/>
    <property type="project" value="TreeGrafter"/>
</dbReference>
<sequence length="758" mass="82829">MVTTILHLPPYPSLEARAKLSASQVSSLFQTIASTLEVVIFLPPEKRDTPSSRDYISTYAHFAAFRALQNLIWKDDKNVVSAKEIQIRKLSLALAEKVVGGLDVHVLLDLATAYAKISPVGLQKIFSSAEQSNPSLSQTVTDDFVPSFTLLLNQQTPTSQGLYAQRKVAECIYAFLRASKTTPALVRPFCHNKEFVISLATLYANGMSAIAVSYGGLPALAAGISGQAREADDWEKIWIETKVALIDAFHILILRLLEELASLDGAELAVEVERTFGLVFALLENVPASSTLSDDITSPTPFLNQSLLADYQQCYSLSKTLSKALSHAKEKDVRLDVLESTLQSLDHPQSHSKNPGALKILLRSSGMPSQKTFQSSQNPTPRSFTPVPVDKDKRAADPHQIDDDPDSDIKASQILDILPDTPLSYVRLLLAHERYGQNPEKVVEALLEGTAPSEEELEQQKAQDGMGSSSKGKERAIEPPDLYDVVERRNVFDDDALDINQLRIGKKMTGSEVLRDRSFVQEMKANILRRVEMISDDEEDEDVDFDPYGDSTNIAASGSKKQKAPAVVLGPDDDDLDDTHVSVAGDGEDTSDAEGSEDDDDEVETAATPDTMIEQAYLRDPKVFERDAATRRGKDRAQLKTQTGWDDGQIEGWKVMLDRTPKGKEKLMEKYAFTGNRRGPIDMPSAQDGRGGGRGRARGGRGGRGGGGRGGRGRGGGGGDATARERAWKDKNKSSRANHDRKRGHDKKMARAGPGPST</sequence>
<dbReference type="Gene3D" id="1.10.8.10">
    <property type="entry name" value="DNA helicase RuvA subunit, C-terminal domain"/>
    <property type="match status" value="1"/>
</dbReference>
<reference evidence="2" key="1">
    <citation type="submission" date="2020-11" db="EMBL/GenBank/DDBJ databases">
        <authorList>
            <consortium name="DOE Joint Genome Institute"/>
            <person name="Ahrendt S."/>
            <person name="Riley R."/>
            <person name="Andreopoulos W."/>
            <person name="Labutti K."/>
            <person name="Pangilinan J."/>
            <person name="Ruiz-Duenas F.J."/>
            <person name="Barrasa J.M."/>
            <person name="Sanchez-Garcia M."/>
            <person name="Camarero S."/>
            <person name="Miyauchi S."/>
            <person name="Serrano A."/>
            <person name="Linde D."/>
            <person name="Babiker R."/>
            <person name="Drula E."/>
            <person name="Ayuso-Fernandez I."/>
            <person name="Pacheco R."/>
            <person name="Padilla G."/>
            <person name="Ferreira P."/>
            <person name="Barriuso J."/>
            <person name="Kellner H."/>
            <person name="Castanera R."/>
            <person name="Alfaro M."/>
            <person name="Ramirez L."/>
            <person name="Pisabarro A.G."/>
            <person name="Kuo A."/>
            <person name="Tritt A."/>
            <person name="Lipzen A."/>
            <person name="He G."/>
            <person name="Yan M."/>
            <person name="Ng V."/>
            <person name="Cullen D."/>
            <person name="Martin F."/>
            <person name="Rosso M.-N."/>
            <person name="Henrissat B."/>
            <person name="Hibbett D."/>
            <person name="Martinez A.T."/>
            <person name="Grigoriev I.V."/>
        </authorList>
    </citation>
    <scope>NUCLEOTIDE SEQUENCE</scope>
    <source>
        <strain evidence="2">CBS 506.95</strain>
    </source>
</reference>
<feature type="compositionally biased region" description="Acidic residues" evidence="1">
    <location>
        <begin position="586"/>
        <end position="604"/>
    </location>
</feature>
<feature type="region of interest" description="Disordered" evidence="1">
    <location>
        <begin position="672"/>
        <end position="758"/>
    </location>
</feature>
<accession>A0A9P6EF38</accession>
<dbReference type="InterPro" id="IPR041800">
    <property type="entry name" value="ASCC2_CUE"/>
</dbReference>
<feature type="region of interest" description="Disordered" evidence="1">
    <location>
        <begin position="538"/>
        <end position="646"/>
    </location>
</feature>
<gene>
    <name evidence="2" type="ORF">CPB83DRAFT_813976</name>
</gene>
<protein>
    <recommendedName>
        <fullName evidence="4">CUE domain-containing protein</fullName>
    </recommendedName>
</protein>
<dbReference type="AlphaFoldDB" id="A0A9P6EF38"/>
<feature type="region of interest" description="Disordered" evidence="1">
    <location>
        <begin position="451"/>
        <end position="476"/>
    </location>
</feature>
<dbReference type="InterPro" id="IPR052586">
    <property type="entry name" value="ASCC2"/>
</dbReference>
<evidence type="ECO:0000313" key="2">
    <source>
        <dbReference type="EMBL" id="KAF9528371.1"/>
    </source>
</evidence>
<dbReference type="EMBL" id="MU157853">
    <property type="protein sequence ID" value="KAF9528371.1"/>
    <property type="molecule type" value="Genomic_DNA"/>
</dbReference>
<name>A0A9P6EF38_9AGAR</name>
<evidence type="ECO:0000256" key="1">
    <source>
        <dbReference type="SAM" id="MobiDB-lite"/>
    </source>
</evidence>
<comment type="caution">
    <text evidence="2">The sequence shown here is derived from an EMBL/GenBank/DDBJ whole genome shotgun (WGS) entry which is preliminary data.</text>
</comment>
<feature type="compositionally biased region" description="Basic residues" evidence="1">
    <location>
        <begin position="734"/>
        <end position="750"/>
    </location>
</feature>
<dbReference type="InterPro" id="IPR009060">
    <property type="entry name" value="UBA-like_sf"/>
</dbReference>
<feature type="compositionally biased region" description="Basic and acidic residues" evidence="1">
    <location>
        <begin position="389"/>
        <end position="402"/>
    </location>
</feature>
<feature type="compositionally biased region" description="Acidic residues" evidence="1">
    <location>
        <begin position="538"/>
        <end position="547"/>
    </location>
</feature>
<evidence type="ECO:0000313" key="3">
    <source>
        <dbReference type="Proteomes" id="UP000807306"/>
    </source>
</evidence>
<dbReference type="OrthoDB" id="5577209at2759"/>
<keyword evidence="3" id="KW-1185">Reference proteome</keyword>